<reference evidence="1 2" key="1">
    <citation type="submission" date="2024-02" db="EMBL/GenBank/DDBJ databases">
        <title>High-quality chromosome-scale genome assembly of Pensacola bahiagrass (Paspalum notatum Flugge var. saurae).</title>
        <authorList>
            <person name="Vega J.M."/>
            <person name="Podio M."/>
            <person name="Orjuela J."/>
            <person name="Siena L.A."/>
            <person name="Pessino S.C."/>
            <person name="Combes M.C."/>
            <person name="Mariac C."/>
            <person name="Albertini E."/>
            <person name="Pupilli F."/>
            <person name="Ortiz J.P.A."/>
            <person name="Leblanc O."/>
        </authorList>
    </citation>
    <scope>NUCLEOTIDE SEQUENCE [LARGE SCALE GENOMIC DNA]</scope>
    <source>
        <strain evidence="1">R1</strain>
        <tissue evidence="1">Leaf</tissue>
    </source>
</reference>
<evidence type="ECO:0000313" key="2">
    <source>
        <dbReference type="Proteomes" id="UP001341281"/>
    </source>
</evidence>
<keyword evidence="2" id="KW-1185">Reference proteome</keyword>
<evidence type="ECO:0000313" key="1">
    <source>
        <dbReference type="EMBL" id="WVZ94976.1"/>
    </source>
</evidence>
<accession>A0AAQ3XEL4</accession>
<name>A0AAQ3XEL4_PASNO</name>
<sequence length="293" mass="31541">MASLPVAQLLLGEGAEPAVIIGKESLNQIEEVKTKTGNPPVVLLQECSSAHTQVSSVHRRNSETDGENGDAKKELLQEELYTCALKASFSEAAFIGDLSTLRDIIISCWASVLHQTAHFTDLAPYCVGTLISYANAVCKMQNFMDSVNDVLTRSRHSGDSAANCAADRRRTGWIHEKIPAPGADNFPLNLFHTNTKLRVSQSRRKELLQVLNQKLQHMNLETGGQKNLPLGGVNGTGGVGYGARGTGIAVLAALSDDAARGVLPDSGGYQAAETSCFALHETLDKERKKLQML</sequence>
<proteinExistence type="predicted"/>
<gene>
    <name evidence="1" type="ORF">U9M48_040796</name>
</gene>
<protein>
    <submittedName>
        <fullName evidence="1">Uncharacterized protein</fullName>
    </submittedName>
</protein>
<dbReference type="AlphaFoldDB" id="A0AAQ3XEL4"/>
<dbReference type="EMBL" id="CP144753">
    <property type="protein sequence ID" value="WVZ94976.1"/>
    <property type="molecule type" value="Genomic_DNA"/>
</dbReference>
<organism evidence="1 2">
    <name type="scientific">Paspalum notatum var. saurae</name>
    <dbReference type="NCBI Taxonomy" id="547442"/>
    <lineage>
        <taxon>Eukaryota</taxon>
        <taxon>Viridiplantae</taxon>
        <taxon>Streptophyta</taxon>
        <taxon>Embryophyta</taxon>
        <taxon>Tracheophyta</taxon>
        <taxon>Spermatophyta</taxon>
        <taxon>Magnoliopsida</taxon>
        <taxon>Liliopsida</taxon>
        <taxon>Poales</taxon>
        <taxon>Poaceae</taxon>
        <taxon>PACMAD clade</taxon>
        <taxon>Panicoideae</taxon>
        <taxon>Andropogonodae</taxon>
        <taxon>Paspaleae</taxon>
        <taxon>Paspalinae</taxon>
        <taxon>Paspalum</taxon>
    </lineage>
</organism>
<dbReference type="Proteomes" id="UP001341281">
    <property type="component" value="Chromosome 09"/>
</dbReference>